<dbReference type="GeneID" id="94693191"/>
<protein>
    <recommendedName>
        <fullName evidence="2">DUF2726 domain-containing protein</fullName>
    </recommendedName>
</protein>
<evidence type="ECO:0000259" key="2">
    <source>
        <dbReference type="Pfam" id="PF10881"/>
    </source>
</evidence>
<feature type="region of interest" description="Disordered" evidence="1">
    <location>
        <begin position="300"/>
        <end position="323"/>
    </location>
</feature>
<evidence type="ECO:0000313" key="3">
    <source>
        <dbReference type="EMBL" id="SDZ40351.1"/>
    </source>
</evidence>
<dbReference type="InterPro" id="IPR024402">
    <property type="entry name" value="DUF2726"/>
</dbReference>
<feature type="domain" description="DUF2726" evidence="2">
    <location>
        <begin position="165"/>
        <end position="272"/>
    </location>
</feature>
<organism evidence="3 4">
    <name type="scientific">Delftia lacustris</name>
    <dbReference type="NCBI Taxonomy" id="558537"/>
    <lineage>
        <taxon>Bacteria</taxon>
        <taxon>Pseudomonadati</taxon>
        <taxon>Pseudomonadota</taxon>
        <taxon>Betaproteobacteria</taxon>
        <taxon>Burkholderiales</taxon>
        <taxon>Comamonadaceae</taxon>
        <taxon>Delftia</taxon>
    </lineage>
</organism>
<dbReference type="RefSeq" id="WP_074923300.1">
    <property type="nucleotide sequence ID" value="NZ_CP141274.1"/>
</dbReference>
<evidence type="ECO:0000256" key="1">
    <source>
        <dbReference type="SAM" id="MobiDB-lite"/>
    </source>
</evidence>
<name>A0A1H3SS35_9BURK</name>
<evidence type="ECO:0000313" key="4">
    <source>
        <dbReference type="Proteomes" id="UP000183417"/>
    </source>
</evidence>
<dbReference type="Pfam" id="PF10881">
    <property type="entry name" value="DUF2726"/>
    <property type="match status" value="1"/>
</dbReference>
<proteinExistence type="predicted"/>
<accession>A0A1H3SS35</accession>
<gene>
    <name evidence="3" type="ORF">SAMN05421547_12238</name>
</gene>
<dbReference type="EMBL" id="FNPE01000022">
    <property type="protein sequence ID" value="SDZ40351.1"/>
    <property type="molecule type" value="Genomic_DNA"/>
</dbReference>
<dbReference type="AlphaFoldDB" id="A0A1H3SS35"/>
<reference evidence="3 4" key="1">
    <citation type="submission" date="2016-10" db="EMBL/GenBank/DDBJ databases">
        <authorList>
            <person name="de Groot N.N."/>
        </authorList>
    </citation>
    <scope>NUCLEOTIDE SEQUENCE [LARGE SCALE GENOMIC DNA]</scope>
    <source>
        <strain evidence="3 4">LMG 24775</strain>
    </source>
</reference>
<sequence length="323" mass="36484">MTPAAENLRVLLEARDIDGFLTALEAYRQQHPFEPVVTALTQRVFPPLLRTAFQEERLPPAVLARLYRMVRSGQLVLVENDLLVAINLRIDDAIREVEPATVTPVPPLVTKEDVRPKAVQWSPPSMPGGQRVAATEMKRIAVVSAFTFGTWAAVDAFDFRRNACASQQEREFLRAVRQFFPSLQAYPNMPLKNFIDIDKLEATVPARVRQYAWLAQVDVLLCTADEDPVAGIELDSMHHDTEEAAERDELKNMLFRLAGLPLVRIRADDEKAVRAEDFYDLLMAESKTLDALRPRRMRPRRTHDFLVPAESATRTAPASMARG</sequence>
<dbReference type="Proteomes" id="UP000183417">
    <property type="component" value="Unassembled WGS sequence"/>
</dbReference>